<sequence length="118" mass="12352">MVHKIALDIAGALAFLHDDCNPRIFHRDGFETHVPTGIAGTFGYVAPEYALACRVSDKADVHSYGVMLLELISDKRDDGNDDGGGGDGGVLFSTFVSRRRGGAIVCLVSAGGTSIPDG</sequence>
<dbReference type="PANTHER" id="PTHR48006:SF94">
    <property type="entry name" value="PROTEIN KINASE DOMAIN-CONTAINING PROTEIN"/>
    <property type="match status" value="1"/>
</dbReference>
<evidence type="ECO:0008006" key="4">
    <source>
        <dbReference type="Google" id="ProtNLM"/>
    </source>
</evidence>
<dbReference type="GO" id="GO:0005886">
    <property type="term" value="C:plasma membrane"/>
    <property type="evidence" value="ECO:0007669"/>
    <property type="project" value="TreeGrafter"/>
</dbReference>
<evidence type="ECO:0000256" key="1">
    <source>
        <dbReference type="ARBA" id="ARBA00004479"/>
    </source>
</evidence>
<dbReference type="PANTHER" id="PTHR48006">
    <property type="entry name" value="LEUCINE-RICH REPEAT-CONTAINING PROTEIN DDB_G0281931-RELATED"/>
    <property type="match status" value="1"/>
</dbReference>
<accession>A0AA36EBR5</accession>
<organism evidence="2 3">
    <name type="scientific">Lactuca saligna</name>
    <name type="common">Willowleaf lettuce</name>
    <dbReference type="NCBI Taxonomy" id="75948"/>
    <lineage>
        <taxon>Eukaryota</taxon>
        <taxon>Viridiplantae</taxon>
        <taxon>Streptophyta</taxon>
        <taxon>Embryophyta</taxon>
        <taxon>Tracheophyta</taxon>
        <taxon>Spermatophyta</taxon>
        <taxon>Magnoliopsida</taxon>
        <taxon>eudicotyledons</taxon>
        <taxon>Gunneridae</taxon>
        <taxon>Pentapetalae</taxon>
        <taxon>asterids</taxon>
        <taxon>campanulids</taxon>
        <taxon>Asterales</taxon>
        <taxon>Asteraceae</taxon>
        <taxon>Cichorioideae</taxon>
        <taxon>Cichorieae</taxon>
        <taxon>Lactucinae</taxon>
        <taxon>Lactuca</taxon>
    </lineage>
</organism>
<evidence type="ECO:0000313" key="2">
    <source>
        <dbReference type="EMBL" id="CAI9289632.1"/>
    </source>
</evidence>
<dbReference type="SUPFAM" id="SSF56112">
    <property type="entry name" value="Protein kinase-like (PK-like)"/>
    <property type="match status" value="1"/>
</dbReference>
<protein>
    <recommendedName>
        <fullName evidence="4">Protein kinase domain-containing protein</fullName>
    </recommendedName>
</protein>
<gene>
    <name evidence="2" type="ORF">LSALG_LOCUS28860</name>
</gene>
<dbReference type="Proteomes" id="UP001177003">
    <property type="component" value="Chromosome 6"/>
</dbReference>
<reference evidence="2" key="1">
    <citation type="submission" date="2023-04" db="EMBL/GenBank/DDBJ databases">
        <authorList>
            <person name="Vijverberg K."/>
            <person name="Xiong W."/>
            <person name="Schranz E."/>
        </authorList>
    </citation>
    <scope>NUCLEOTIDE SEQUENCE</scope>
</reference>
<dbReference type="InterPro" id="IPR011009">
    <property type="entry name" value="Kinase-like_dom_sf"/>
</dbReference>
<comment type="subcellular location">
    <subcellularLocation>
        <location evidence="1">Membrane</location>
        <topology evidence="1">Single-pass type I membrane protein</topology>
    </subcellularLocation>
</comment>
<keyword evidence="3" id="KW-1185">Reference proteome</keyword>
<dbReference type="AlphaFoldDB" id="A0AA36EBR5"/>
<dbReference type="Gene3D" id="1.10.510.10">
    <property type="entry name" value="Transferase(Phosphotransferase) domain 1"/>
    <property type="match status" value="1"/>
</dbReference>
<dbReference type="InterPro" id="IPR051824">
    <property type="entry name" value="LRR_Rcpt-Like_S/T_Kinase"/>
</dbReference>
<dbReference type="EMBL" id="OX465082">
    <property type="protein sequence ID" value="CAI9289632.1"/>
    <property type="molecule type" value="Genomic_DNA"/>
</dbReference>
<evidence type="ECO:0000313" key="3">
    <source>
        <dbReference type="Proteomes" id="UP001177003"/>
    </source>
</evidence>
<proteinExistence type="predicted"/>
<name>A0AA36EBR5_LACSI</name>